<dbReference type="InterPro" id="IPR018649">
    <property type="entry name" value="SHOCT"/>
</dbReference>
<comment type="caution">
    <text evidence="2">The sequence shown here is derived from an EMBL/GenBank/DDBJ whole genome shotgun (WGS) entry which is preliminary data.</text>
</comment>
<dbReference type="Pfam" id="PF09851">
    <property type="entry name" value="SHOCT"/>
    <property type="match status" value="1"/>
</dbReference>
<accession>A0AAW5KBL4</accession>
<proteinExistence type="predicted"/>
<sequence length="257" mass="27789">MEKAGRVDFMGLFGKAENCCVCGSKGSKKIADGYICAECYKKMRGFLNLNKPFKEQTSSDLLRAVQDSEQNQSRVLEFTPTQKALGYLWVDEGRGWLIAKGDTHNDKHNPRVFLFDEILDFDADEDGAIVAKSGLGGAAVGGLLFGGAGALVGGLARHKTKDMVNSLTIRIRTSYRGHPLIEIPLLTAPVKRGSFSYNLAKESATAILNLLAGCVGKHEAVPQSTSAADEILKLKALLDTGVLTPEEFAEAKRKALR</sequence>
<reference evidence="2" key="1">
    <citation type="submission" date="2022-06" db="EMBL/GenBank/DDBJ databases">
        <title>Isolation of gut microbiota from human fecal samples.</title>
        <authorList>
            <person name="Pamer E.G."/>
            <person name="Barat B."/>
            <person name="Waligurski E."/>
            <person name="Medina S."/>
            <person name="Paddock L."/>
            <person name="Mostad J."/>
        </authorList>
    </citation>
    <scope>NUCLEOTIDE SEQUENCE</scope>
    <source>
        <strain evidence="2">DFI.7.96</strain>
    </source>
</reference>
<dbReference type="EMBL" id="JANGAB010000003">
    <property type="protein sequence ID" value="MCQ4949327.1"/>
    <property type="molecule type" value="Genomic_DNA"/>
</dbReference>
<organism evidence="2 3">
    <name type="scientific">Bittarella massiliensis</name>
    <name type="common">ex Durand et al. 2017</name>
    <dbReference type="NCBI Taxonomy" id="1720313"/>
    <lineage>
        <taxon>Bacteria</taxon>
        <taxon>Bacillati</taxon>
        <taxon>Bacillota</taxon>
        <taxon>Clostridia</taxon>
        <taxon>Eubacteriales</taxon>
        <taxon>Oscillospiraceae</taxon>
        <taxon>Bittarella (ex Durand et al. 2017)</taxon>
    </lineage>
</organism>
<name>A0AAW5KBL4_9FIRM</name>
<gene>
    <name evidence="2" type="ORF">NE646_06555</name>
</gene>
<evidence type="ECO:0000259" key="1">
    <source>
        <dbReference type="Pfam" id="PF09851"/>
    </source>
</evidence>
<dbReference type="RefSeq" id="WP_256135960.1">
    <property type="nucleotide sequence ID" value="NZ_JANGAB010000003.1"/>
</dbReference>
<feature type="domain" description="SHOCT" evidence="1">
    <location>
        <begin position="229"/>
        <end position="256"/>
    </location>
</feature>
<evidence type="ECO:0000313" key="2">
    <source>
        <dbReference type="EMBL" id="MCQ4949327.1"/>
    </source>
</evidence>
<protein>
    <submittedName>
        <fullName evidence="2">SHOCT domain-containing protein</fullName>
    </submittedName>
</protein>
<dbReference type="AlphaFoldDB" id="A0AAW5KBL4"/>
<dbReference type="Proteomes" id="UP001205063">
    <property type="component" value="Unassembled WGS sequence"/>
</dbReference>
<evidence type="ECO:0000313" key="3">
    <source>
        <dbReference type="Proteomes" id="UP001205063"/>
    </source>
</evidence>